<dbReference type="Pfam" id="PF04069">
    <property type="entry name" value="OpuAC"/>
    <property type="match status" value="1"/>
</dbReference>
<dbReference type="InterPro" id="IPR007210">
    <property type="entry name" value="ABC_Gly_betaine_transp_sub-bd"/>
</dbReference>
<dbReference type="Gene3D" id="3.40.190.120">
    <property type="entry name" value="Osmoprotection protein (prox), domain 2"/>
    <property type="match status" value="1"/>
</dbReference>
<dbReference type="AlphaFoldDB" id="A0A365P7L3"/>
<dbReference type="GO" id="GO:0022857">
    <property type="term" value="F:transmembrane transporter activity"/>
    <property type="evidence" value="ECO:0007669"/>
    <property type="project" value="InterPro"/>
</dbReference>
<accession>A0A365P7L3</accession>
<dbReference type="Gene3D" id="3.40.190.10">
    <property type="entry name" value="Periplasmic binding protein-like II"/>
    <property type="match status" value="1"/>
</dbReference>
<dbReference type="EMBL" id="QNTT01000048">
    <property type="protein sequence ID" value="RBA32384.1"/>
    <property type="molecule type" value="Genomic_DNA"/>
</dbReference>
<name>A0A365P7L3_9ACTN</name>
<comment type="caution">
    <text evidence="2">The sequence shown here is derived from an EMBL/GenBank/DDBJ whole genome shotgun (WGS) entry which is preliminary data.</text>
</comment>
<evidence type="ECO:0000259" key="1">
    <source>
        <dbReference type="Pfam" id="PF04069"/>
    </source>
</evidence>
<dbReference type="CDD" id="cd13611">
    <property type="entry name" value="PBP2_YehZ"/>
    <property type="match status" value="1"/>
</dbReference>
<dbReference type="Proteomes" id="UP000252187">
    <property type="component" value="Unassembled WGS sequence"/>
</dbReference>
<gene>
    <name evidence="2" type="ORF">DQ226_14295</name>
</gene>
<dbReference type="GO" id="GO:0043190">
    <property type="term" value="C:ATP-binding cassette (ABC) transporter complex"/>
    <property type="evidence" value="ECO:0007669"/>
    <property type="project" value="InterPro"/>
</dbReference>
<feature type="domain" description="ABC-type glycine betaine transport system substrate-binding" evidence="1">
    <location>
        <begin position="63"/>
        <end position="331"/>
    </location>
</feature>
<proteinExistence type="predicted"/>
<reference evidence="2 3" key="1">
    <citation type="submission" date="2018-06" db="EMBL/GenBank/DDBJ databases">
        <title>Whole genome sequencing of four bacterial strains from South Shetland trench revealing bio-synthetic gene clusters.</title>
        <authorList>
            <person name="Abdel-Mageed W.M."/>
            <person name="Lehri B."/>
            <person name="Jarmusch S.A."/>
            <person name="Miranda K."/>
            <person name="Goodfellow M."/>
            <person name="Jaspars M."/>
            <person name="Karlyshev A.V."/>
        </authorList>
    </citation>
    <scope>NUCLEOTIDE SEQUENCE [LARGE SCALE GENOMIC DNA]</scope>
    <source>
        <strain evidence="2 3">SST1</strain>
    </source>
</reference>
<organism evidence="2 3">
    <name type="scientific">Dietzia maris</name>
    <dbReference type="NCBI Taxonomy" id="37915"/>
    <lineage>
        <taxon>Bacteria</taxon>
        <taxon>Bacillati</taxon>
        <taxon>Actinomycetota</taxon>
        <taxon>Actinomycetes</taxon>
        <taxon>Mycobacteriales</taxon>
        <taxon>Dietziaceae</taxon>
        <taxon>Dietzia</taxon>
    </lineage>
</organism>
<evidence type="ECO:0000313" key="3">
    <source>
        <dbReference type="Proteomes" id="UP000252187"/>
    </source>
</evidence>
<protein>
    <submittedName>
        <fullName evidence="2">Glycine/betaine ABC transporter substrate-binding protein</fullName>
    </submittedName>
</protein>
<dbReference type="SUPFAM" id="SSF53850">
    <property type="entry name" value="Periplasmic binding protein-like II"/>
    <property type="match status" value="1"/>
</dbReference>
<sequence>MTGTIPARAGVRRAALTRTRRLVAALLATVMLATGCGLNNGGSVPLPVGPGPGGTVPALEGVRITVGGKDFTEGVIASYLVEFLLAAAGMEVSDMSSLAGSNSFRQALVTGQVDIGMEYTGTAWMSYLGNSDPIRDPQAQWEAVRDADLAEHDLRWLAPTTVDNTYSFAMNRATAEETGVRTFSEYAELARTDPQAALTCMETEFSVRRDGWPGLAEAYGFDADAVPTPIMQPGIIYQATSVGRECRFGEVYTTDGRIKGLDLLVLEDDQRFFPVYNLATVVRGEMLDAHPEIEDVLAPLVDILTNEVMVEMNMRVDVDGEDPALVARDFLVARGLVSVE</sequence>
<evidence type="ECO:0000313" key="2">
    <source>
        <dbReference type="EMBL" id="RBA32384.1"/>
    </source>
</evidence>